<name>A0A512DT06_9PROT</name>
<dbReference type="Proteomes" id="UP000321523">
    <property type="component" value="Unassembled WGS sequence"/>
</dbReference>
<comment type="caution">
    <text evidence="1">The sequence shown here is derived from an EMBL/GenBank/DDBJ whole genome shotgun (WGS) entry which is preliminary data.</text>
</comment>
<dbReference type="OrthoDB" id="7307373at2"/>
<dbReference type="RefSeq" id="WP_044427676.1">
    <property type="nucleotide sequence ID" value="NZ_BJYZ01000017.1"/>
</dbReference>
<reference evidence="1 2" key="1">
    <citation type="submission" date="2019-07" db="EMBL/GenBank/DDBJ databases">
        <title>Whole genome shotgun sequence of Skermanella aerolata NBRC 106429.</title>
        <authorList>
            <person name="Hosoyama A."/>
            <person name="Uohara A."/>
            <person name="Ohji S."/>
            <person name="Ichikawa N."/>
        </authorList>
    </citation>
    <scope>NUCLEOTIDE SEQUENCE [LARGE SCALE GENOMIC DNA]</scope>
    <source>
        <strain evidence="1 2">NBRC 106429</strain>
    </source>
</reference>
<proteinExistence type="predicted"/>
<dbReference type="EMBL" id="BJYZ01000017">
    <property type="protein sequence ID" value="GEO39576.1"/>
    <property type="molecule type" value="Genomic_DNA"/>
</dbReference>
<organism evidence="1 2">
    <name type="scientific">Skermanella aerolata</name>
    <dbReference type="NCBI Taxonomy" id="393310"/>
    <lineage>
        <taxon>Bacteria</taxon>
        <taxon>Pseudomonadati</taxon>
        <taxon>Pseudomonadota</taxon>
        <taxon>Alphaproteobacteria</taxon>
        <taxon>Rhodospirillales</taxon>
        <taxon>Azospirillaceae</taxon>
        <taxon>Skermanella</taxon>
    </lineage>
</organism>
<sequence>MKELLFTLKGCSPTVEERARRLLKFELGFEETGATVTVSTLFLHCHVDPVETASHLMRIPPRDAIEHLAEWIHSFQIDGEFCPAPKEMARAALYHAGRAV</sequence>
<protein>
    <submittedName>
        <fullName evidence="1">Uncharacterized protein</fullName>
    </submittedName>
</protein>
<dbReference type="AlphaFoldDB" id="A0A512DT06"/>
<evidence type="ECO:0000313" key="2">
    <source>
        <dbReference type="Proteomes" id="UP000321523"/>
    </source>
</evidence>
<evidence type="ECO:0000313" key="1">
    <source>
        <dbReference type="EMBL" id="GEO39576.1"/>
    </source>
</evidence>
<accession>A0A512DT06</accession>
<keyword evidence="2" id="KW-1185">Reference proteome</keyword>
<gene>
    <name evidence="1" type="ORF">SAE02_37240</name>
</gene>